<organism evidence="1 2">
    <name type="scientific">Selenomonas sputigena (strain ATCC 35185 / DSM 20758 / CCUG 44933 / VPI D19B-28)</name>
    <dbReference type="NCBI Taxonomy" id="546271"/>
    <lineage>
        <taxon>Bacteria</taxon>
        <taxon>Bacillati</taxon>
        <taxon>Bacillota</taxon>
        <taxon>Negativicutes</taxon>
        <taxon>Selenomonadales</taxon>
        <taxon>Selenomonadaceae</taxon>
        <taxon>Selenomonas</taxon>
    </lineage>
</organism>
<dbReference type="EMBL" id="ACKP02000012">
    <property type="protein sequence ID" value="EEX77865.1"/>
    <property type="molecule type" value="Genomic_DNA"/>
</dbReference>
<sequence length="49" mass="5767">MQDLTKISSINFMEEIHLPTQRKGLRRQSGNRRPCEVHTSFINDFSSYP</sequence>
<proteinExistence type="predicted"/>
<protein>
    <submittedName>
        <fullName evidence="1">Uncharacterized protein</fullName>
    </submittedName>
</protein>
<dbReference type="AlphaFoldDB" id="C9LT19"/>
<dbReference type="Proteomes" id="UP000003505">
    <property type="component" value="Unassembled WGS sequence"/>
</dbReference>
<gene>
    <name evidence="1" type="ORF">SELSPUOL_00599</name>
</gene>
<accession>C9LT19</accession>
<name>C9LT19_SELS3</name>
<reference evidence="1 2" key="1">
    <citation type="submission" date="2009-09" db="EMBL/GenBank/DDBJ databases">
        <authorList>
            <person name="Weinstock G."/>
            <person name="Sodergren E."/>
            <person name="Clifton S."/>
            <person name="Fulton L."/>
            <person name="Fulton B."/>
            <person name="Courtney L."/>
            <person name="Fronick C."/>
            <person name="Harrison M."/>
            <person name="Strong C."/>
            <person name="Farmer C."/>
            <person name="Delahaunty K."/>
            <person name="Markovic C."/>
            <person name="Hall O."/>
            <person name="Minx P."/>
            <person name="Tomlinson C."/>
            <person name="Mitreva M."/>
            <person name="Nelson J."/>
            <person name="Hou S."/>
            <person name="Wollam A."/>
            <person name="Pepin K.H."/>
            <person name="Johnson M."/>
            <person name="Bhonagiri V."/>
            <person name="Nash W.E."/>
            <person name="Warren W."/>
            <person name="Chinwalla A."/>
            <person name="Mardis E.R."/>
            <person name="Wilson R.K."/>
        </authorList>
    </citation>
    <scope>NUCLEOTIDE SEQUENCE [LARGE SCALE GENOMIC DNA]</scope>
    <source>
        <strain evidence="2">ATCC 35185 / DSM 20758 / VPI D19B-28</strain>
    </source>
</reference>
<comment type="caution">
    <text evidence="1">The sequence shown here is derived from an EMBL/GenBank/DDBJ whole genome shotgun (WGS) entry which is preliminary data.</text>
</comment>
<evidence type="ECO:0000313" key="2">
    <source>
        <dbReference type="Proteomes" id="UP000003505"/>
    </source>
</evidence>
<evidence type="ECO:0000313" key="1">
    <source>
        <dbReference type="EMBL" id="EEX77865.1"/>
    </source>
</evidence>